<organism evidence="2 3">
    <name type="scientific">Eumeta variegata</name>
    <name type="common">Bagworm moth</name>
    <name type="synonym">Eumeta japonica</name>
    <dbReference type="NCBI Taxonomy" id="151549"/>
    <lineage>
        <taxon>Eukaryota</taxon>
        <taxon>Metazoa</taxon>
        <taxon>Ecdysozoa</taxon>
        <taxon>Arthropoda</taxon>
        <taxon>Hexapoda</taxon>
        <taxon>Insecta</taxon>
        <taxon>Pterygota</taxon>
        <taxon>Neoptera</taxon>
        <taxon>Endopterygota</taxon>
        <taxon>Lepidoptera</taxon>
        <taxon>Glossata</taxon>
        <taxon>Ditrysia</taxon>
        <taxon>Tineoidea</taxon>
        <taxon>Psychidae</taxon>
        <taxon>Oiketicinae</taxon>
        <taxon>Eumeta</taxon>
    </lineage>
</organism>
<keyword evidence="1" id="KW-0812">Transmembrane</keyword>
<keyword evidence="3" id="KW-1185">Reference proteome</keyword>
<proteinExistence type="predicted"/>
<accession>A0A4C1SM83</accession>
<keyword evidence="1" id="KW-1133">Transmembrane helix</keyword>
<evidence type="ECO:0000313" key="2">
    <source>
        <dbReference type="EMBL" id="GBP02407.1"/>
    </source>
</evidence>
<comment type="caution">
    <text evidence="2">The sequence shown here is derived from an EMBL/GenBank/DDBJ whole genome shotgun (WGS) entry which is preliminary data.</text>
</comment>
<dbReference type="AlphaFoldDB" id="A0A4C1SM83"/>
<protein>
    <submittedName>
        <fullName evidence="2">Uncharacterized protein</fullName>
    </submittedName>
</protein>
<dbReference type="EMBL" id="BGZK01003543">
    <property type="protein sequence ID" value="GBP02407.1"/>
    <property type="molecule type" value="Genomic_DNA"/>
</dbReference>
<reference evidence="2 3" key="1">
    <citation type="journal article" date="2019" name="Commun. Biol.">
        <title>The bagworm genome reveals a unique fibroin gene that provides high tensile strength.</title>
        <authorList>
            <person name="Kono N."/>
            <person name="Nakamura H."/>
            <person name="Ohtoshi R."/>
            <person name="Tomita M."/>
            <person name="Numata K."/>
            <person name="Arakawa K."/>
        </authorList>
    </citation>
    <scope>NUCLEOTIDE SEQUENCE [LARGE SCALE GENOMIC DNA]</scope>
</reference>
<dbReference type="Proteomes" id="UP000299102">
    <property type="component" value="Unassembled WGS sequence"/>
</dbReference>
<name>A0A4C1SM83_EUMVA</name>
<feature type="transmembrane region" description="Helical" evidence="1">
    <location>
        <begin position="58"/>
        <end position="82"/>
    </location>
</feature>
<gene>
    <name evidence="2" type="ORF">EVAR_90949_1</name>
</gene>
<keyword evidence="1" id="KW-0472">Membrane</keyword>
<evidence type="ECO:0000256" key="1">
    <source>
        <dbReference type="SAM" id="Phobius"/>
    </source>
</evidence>
<sequence length="123" mass="12977">MSDSIRRSEVFADDDPVPICLTARKLCPTKLDPLSVCRMNVRAGVCRRDACPADDVKALVFALLASVLASVNEIVVILLVGVEVEYELSPLSTSGPPLPAPGSGADYAPPVVIAPPDIFFKVG</sequence>
<evidence type="ECO:0000313" key="3">
    <source>
        <dbReference type="Proteomes" id="UP000299102"/>
    </source>
</evidence>